<dbReference type="EMBL" id="CAXKWB010057785">
    <property type="protein sequence ID" value="CAL4179869.1"/>
    <property type="molecule type" value="Genomic_DNA"/>
</dbReference>
<name>A0AAV2SAP1_MEGNR</name>
<reference evidence="1 2" key="1">
    <citation type="submission" date="2024-05" db="EMBL/GenBank/DDBJ databases">
        <authorList>
            <person name="Wallberg A."/>
        </authorList>
    </citation>
    <scope>NUCLEOTIDE SEQUENCE [LARGE SCALE GENOMIC DNA]</scope>
</reference>
<dbReference type="GO" id="GO:0005768">
    <property type="term" value="C:endosome"/>
    <property type="evidence" value="ECO:0007669"/>
    <property type="project" value="TreeGrafter"/>
</dbReference>
<proteinExistence type="predicted"/>
<dbReference type="GO" id="GO:0006914">
    <property type="term" value="P:autophagy"/>
    <property type="evidence" value="ECO:0007669"/>
    <property type="project" value="TreeGrafter"/>
</dbReference>
<dbReference type="PANTHER" id="PTHR31855">
    <property type="entry name" value="GUANINE NUCLEOTIDE EXCHANGE C9ORF72"/>
    <property type="match status" value="1"/>
</dbReference>
<feature type="non-terminal residue" evidence="1">
    <location>
        <position position="228"/>
    </location>
</feature>
<comment type="caution">
    <text evidence="1">The sequence shown here is derived from an EMBL/GenBank/DDBJ whole genome shotgun (WGS) entry which is preliminary data.</text>
</comment>
<dbReference type="GO" id="GO:0006897">
    <property type="term" value="P:endocytosis"/>
    <property type="evidence" value="ECO:0007669"/>
    <property type="project" value="TreeGrafter"/>
</dbReference>
<dbReference type="AlphaFoldDB" id="A0AAV2SAP1"/>
<sequence>MLLVWRFQVHEQGCGVPYSLSMVVPMDEYDYFLPLTQLVTQHMINIAAHARLHITKHGLEGGRSVRKKLIGLCEVLVALRSASLDQYPLTPAGQPPDDRCLAELLLTSHLQTAGTTLIIGDSPNTANKIFWQFELHIDRYVLNITQMQVNTGVMDGIVRGMNGSVNLSAEDLLLSPRPVTVVDLSAGTVRQTSQPHLHSQTYANALHQHMLADWNNIADVPTHSQSFM</sequence>
<keyword evidence="2" id="KW-1185">Reference proteome</keyword>
<dbReference type="GO" id="GO:0005776">
    <property type="term" value="C:autophagosome"/>
    <property type="evidence" value="ECO:0007669"/>
    <property type="project" value="TreeGrafter"/>
</dbReference>
<dbReference type="GO" id="GO:0005085">
    <property type="term" value="F:guanyl-nucleotide exchange factor activity"/>
    <property type="evidence" value="ECO:0007669"/>
    <property type="project" value="InterPro"/>
</dbReference>
<accession>A0AAV2SAP1</accession>
<dbReference type="Proteomes" id="UP001497623">
    <property type="component" value="Unassembled WGS sequence"/>
</dbReference>
<dbReference type="Pfam" id="PF15019">
    <property type="entry name" value="C9orf72-like"/>
    <property type="match status" value="1"/>
</dbReference>
<gene>
    <name evidence="1" type="ORF">MNOR_LOCUS35240</name>
</gene>
<dbReference type="PROSITE" id="PS51835">
    <property type="entry name" value="DENN_C9ORF72"/>
    <property type="match status" value="1"/>
</dbReference>
<evidence type="ECO:0000313" key="2">
    <source>
        <dbReference type="Proteomes" id="UP001497623"/>
    </source>
</evidence>
<organism evidence="1 2">
    <name type="scientific">Meganyctiphanes norvegica</name>
    <name type="common">Northern krill</name>
    <name type="synonym">Thysanopoda norvegica</name>
    <dbReference type="NCBI Taxonomy" id="48144"/>
    <lineage>
        <taxon>Eukaryota</taxon>
        <taxon>Metazoa</taxon>
        <taxon>Ecdysozoa</taxon>
        <taxon>Arthropoda</taxon>
        <taxon>Crustacea</taxon>
        <taxon>Multicrustacea</taxon>
        <taxon>Malacostraca</taxon>
        <taxon>Eumalacostraca</taxon>
        <taxon>Eucarida</taxon>
        <taxon>Euphausiacea</taxon>
        <taxon>Euphausiidae</taxon>
        <taxon>Meganyctiphanes</taxon>
    </lineage>
</organism>
<dbReference type="PANTHER" id="PTHR31855:SF2">
    <property type="entry name" value="GUANINE NUCLEOTIDE EXCHANGE FACTOR C9ORF72"/>
    <property type="match status" value="1"/>
</dbReference>
<evidence type="ECO:0000313" key="1">
    <source>
        <dbReference type="EMBL" id="CAL4179869.1"/>
    </source>
</evidence>
<protein>
    <submittedName>
        <fullName evidence="1">Uncharacterized protein</fullName>
    </submittedName>
</protein>
<dbReference type="InterPro" id="IPR027819">
    <property type="entry name" value="C9orf72"/>
</dbReference>